<reference evidence="14" key="1">
    <citation type="submission" date="2025-08" db="UniProtKB">
        <authorList>
            <consortium name="RefSeq"/>
        </authorList>
    </citation>
    <scope>IDENTIFICATION</scope>
    <source>
        <tissue evidence="14">Testes</tissue>
    </source>
</reference>
<dbReference type="PANTHER" id="PTHR12746">
    <property type="entry name" value="NONSENSE-MEDIATED MRNA DECAY PROTEIN 3"/>
    <property type="match status" value="1"/>
</dbReference>
<keyword evidence="4 8" id="KW-0813">Transport</keyword>
<feature type="region of interest" description="Disordered" evidence="9">
    <location>
        <begin position="467"/>
        <end position="507"/>
    </location>
</feature>
<evidence type="ECO:0000256" key="2">
    <source>
        <dbReference type="ARBA" id="ARBA00009794"/>
    </source>
</evidence>
<evidence type="ECO:0000259" key="10">
    <source>
        <dbReference type="Pfam" id="PF04981"/>
    </source>
</evidence>
<comment type="subcellular location">
    <subcellularLocation>
        <location evidence="8">Cytoplasm</location>
    </subcellularLocation>
    <subcellularLocation>
        <location evidence="8">Nucleus</location>
    </subcellularLocation>
</comment>
<evidence type="ECO:0000256" key="1">
    <source>
        <dbReference type="ARBA" id="ARBA00002269"/>
    </source>
</evidence>
<evidence type="ECO:0000256" key="7">
    <source>
        <dbReference type="ARBA" id="ARBA00023242"/>
    </source>
</evidence>
<evidence type="ECO:0000259" key="11">
    <source>
        <dbReference type="Pfam" id="PF21192"/>
    </source>
</evidence>
<protein>
    <recommendedName>
        <fullName evidence="3 8">60S ribosomal export protein NMD3</fullName>
    </recommendedName>
</protein>
<comment type="function">
    <text evidence="1 8">Acts as an adapter for the XPO1/CRM1-mediated export of the 60S ribosomal subunit.</text>
</comment>
<feature type="domain" description="60S ribosomal export protein NMD3 SH3" evidence="12">
    <location>
        <begin position="248"/>
        <end position="295"/>
    </location>
</feature>
<proteinExistence type="inferred from homology"/>
<dbReference type="InterPro" id="IPR007064">
    <property type="entry name" value="Nmd3_N"/>
</dbReference>
<comment type="similarity">
    <text evidence="2 8">Belongs to the NMD3 family.</text>
</comment>
<name>A0ABM0GRK5_SACKO</name>
<dbReference type="RefSeq" id="XP_002735759.1">
    <property type="nucleotide sequence ID" value="XM_002735713.2"/>
</dbReference>
<dbReference type="Pfam" id="PF21192">
    <property type="entry name" value="OB_NMD3"/>
    <property type="match status" value="1"/>
</dbReference>
<keyword evidence="7 8" id="KW-0539">Nucleus</keyword>
<evidence type="ECO:0000256" key="6">
    <source>
        <dbReference type="ARBA" id="ARBA00022927"/>
    </source>
</evidence>
<gene>
    <name evidence="14" type="primary">LOC100373569</name>
</gene>
<dbReference type="InterPro" id="IPR048898">
    <property type="entry name" value="OB_NMD3"/>
</dbReference>
<sequence length="507" mass="58251">MEYMVGESGTTQGRILCCQCGIAIESNPANMCVSCIRTQVDITEGIPKQGVIYFCKNCERYLQPPESWVVCTLESRELLSLCLKKLKGLNKVNLVDAGFIWTEPHSKRLKVKLTIQKEVLGGTVLQQVFVVEFMVHYQMCSDCHRVEAKDFWKACVQVRQKTTHKKTFFYLEQLILKHRAHTSTVNIKAHHDGLDFYYEGKQDARKLVEFLQTVVPCRYQTSQRLISHDTHNNTYNYKTTYSVEIVPICKDNIVCLPPKLAQSLGNIGQICLCQRVSNLIHIIDPTSLQIADVTAPVYWRTPFNSLCELKNLTEYIVLQIEPIAMKDMRHQKGQGAKSYKHILADVWVARSQDLGINDAQFHTRTHLGHLLNPGDTVLGFDFLNANVNDQNFDKVKAERLPDVILVKKSYDKQKRKLRRNWKLRQMSKHSDALDDDKMERDYSEFLEDLEDDPEYRQHVNIYMDRNKSIPVESSDDDDAPKISLQEMLEDLNISEDATGGEGAAMLE</sequence>
<evidence type="ECO:0000259" key="12">
    <source>
        <dbReference type="Pfam" id="PF21193"/>
    </source>
</evidence>
<accession>A0ABM0GRK5</accession>
<evidence type="ECO:0000256" key="4">
    <source>
        <dbReference type="ARBA" id="ARBA00022448"/>
    </source>
</evidence>
<dbReference type="InterPro" id="IPR039768">
    <property type="entry name" value="Nmd3"/>
</dbReference>
<dbReference type="InterPro" id="IPR048899">
    <property type="entry name" value="NMD_SH3"/>
</dbReference>
<feature type="domain" description="Nmd3 N-terminal" evidence="10">
    <location>
        <begin position="17"/>
        <end position="245"/>
    </location>
</feature>
<keyword evidence="13" id="KW-1185">Reference proteome</keyword>
<dbReference type="Pfam" id="PF21193">
    <property type="entry name" value="NMD_SH3"/>
    <property type="match status" value="1"/>
</dbReference>
<dbReference type="Pfam" id="PF04981">
    <property type="entry name" value="NMD3"/>
    <property type="match status" value="1"/>
</dbReference>
<keyword evidence="5 8" id="KW-0963">Cytoplasm</keyword>
<evidence type="ECO:0000256" key="3">
    <source>
        <dbReference type="ARBA" id="ARBA00017035"/>
    </source>
</evidence>
<evidence type="ECO:0000313" key="14">
    <source>
        <dbReference type="RefSeq" id="XP_002735759.1"/>
    </source>
</evidence>
<feature type="domain" description="60S ribosomal export protein NMD3 OB-fold" evidence="11">
    <location>
        <begin position="312"/>
        <end position="408"/>
    </location>
</feature>
<evidence type="ECO:0000313" key="13">
    <source>
        <dbReference type="Proteomes" id="UP000694865"/>
    </source>
</evidence>
<keyword evidence="6 8" id="KW-0653">Protein transport</keyword>
<evidence type="ECO:0000256" key="9">
    <source>
        <dbReference type="SAM" id="MobiDB-lite"/>
    </source>
</evidence>
<dbReference type="PANTHER" id="PTHR12746:SF2">
    <property type="entry name" value="60S RIBOSOMAL EXPORT PROTEIN NMD3"/>
    <property type="match status" value="1"/>
</dbReference>
<dbReference type="GeneID" id="100373569"/>
<evidence type="ECO:0000256" key="8">
    <source>
        <dbReference type="RuleBase" id="RU364108"/>
    </source>
</evidence>
<organism evidence="13 14">
    <name type="scientific">Saccoglossus kowalevskii</name>
    <name type="common">Acorn worm</name>
    <dbReference type="NCBI Taxonomy" id="10224"/>
    <lineage>
        <taxon>Eukaryota</taxon>
        <taxon>Metazoa</taxon>
        <taxon>Hemichordata</taxon>
        <taxon>Enteropneusta</taxon>
        <taxon>Harrimaniidae</taxon>
        <taxon>Saccoglossus</taxon>
    </lineage>
</organism>
<dbReference type="Proteomes" id="UP000694865">
    <property type="component" value="Unplaced"/>
</dbReference>
<evidence type="ECO:0000256" key="5">
    <source>
        <dbReference type="ARBA" id="ARBA00022490"/>
    </source>
</evidence>